<dbReference type="EMBL" id="PEYC01000032">
    <property type="protein sequence ID" value="PIS40069.1"/>
    <property type="molecule type" value="Genomic_DNA"/>
</dbReference>
<comment type="caution">
    <text evidence="4">The sequence shown here is derived from an EMBL/GenBank/DDBJ whole genome shotgun (WGS) entry which is preliminary data.</text>
</comment>
<keyword evidence="2" id="KW-0472">Membrane</keyword>
<dbReference type="PANTHER" id="PTHR30576:SF0">
    <property type="entry name" value="UNDECAPRENYL-PHOSPHATE N-ACETYLGALACTOSAMINYL 1-PHOSPHATE TRANSFERASE-RELATED"/>
    <property type="match status" value="1"/>
</dbReference>
<gene>
    <name evidence="4" type="ORF">COT32_01625</name>
</gene>
<keyword evidence="4" id="KW-0808">Transferase</keyword>
<sequence>MRIQIFFKKFIDFSMALIGLISLAPVFVVLAVLIKLDSKGPVFFRQKRIGQNGKIFKIWKFRTMIKEAQSLGLRYEVAKNDPRITKIGKFLRRFGIDELPQFINVILGEMSLVGPRTALPHQVKRYSELEKRRFQVKPGIASLAHIKGWNALSWKERIKLDIWYIENWSIWLDFKILLKIGIIVLLGKGQYGKKGLVKDYDQK</sequence>
<dbReference type="AlphaFoldDB" id="A0A2H0YP63"/>
<name>A0A2H0YP63_9BACT</name>
<evidence type="ECO:0000313" key="5">
    <source>
        <dbReference type="Proteomes" id="UP000231472"/>
    </source>
</evidence>
<feature type="domain" description="Bacterial sugar transferase" evidence="3">
    <location>
        <begin position="8"/>
        <end position="180"/>
    </location>
</feature>
<feature type="transmembrane region" description="Helical" evidence="2">
    <location>
        <begin position="12"/>
        <end position="34"/>
    </location>
</feature>
<evidence type="ECO:0000259" key="3">
    <source>
        <dbReference type="Pfam" id="PF02397"/>
    </source>
</evidence>
<dbReference type="PANTHER" id="PTHR30576">
    <property type="entry name" value="COLANIC BIOSYNTHESIS UDP-GLUCOSE LIPID CARRIER TRANSFERASE"/>
    <property type="match status" value="1"/>
</dbReference>
<dbReference type="InterPro" id="IPR003362">
    <property type="entry name" value="Bact_transf"/>
</dbReference>
<comment type="similarity">
    <text evidence="1">Belongs to the bacterial sugar transferase family.</text>
</comment>
<protein>
    <submittedName>
        <fullName evidence="4">Sugar transferase</fullName>
    </submittedName>
</protein>
<keyword evidence="2" id="KW-0812">Transmembrane</keyword>
<evidence type="ECO:0000256" key="2">
    <source>
        <dbReference type="SAM" id="Phobius"/>
    </source>
</evidence>
<proteinExistence type="inferred from homology"/>
<reference evidence="5" key="1">
    <citation type="submission" date="2017-09" db="EMBL/GenBank/DDBJ databases">
        <title>Depth-based differentiation of microbial function through sediment-hosted aquifers and enrichment of novel symbionts in the deep terrestrial subsurface.</title>
        <authorList>
            <person name="Probst A.J."/>
            <person name="Ladd B."/>
            <person name="Jarett J.K."/>
            <person name="Geller-Mcgrath D.E."/>
            <person name="Sieber C.M.K."/>
            <person name="Emerson J.B."/>
            <person name="Anantharaman K."/>
            <person name="Thomas B.C."/>
            <person name="Malmstrom R."/>
            <person name="Stieglmeier M."/>
            <person name="Klingl A."/>
            <person name="Woyke T."/>
            <person name="Ryan C.M."/>
            <person name="Banfield J.F."/>
        </authorList>
    </citation>
    <scope>NUCLEOTIDE SEQUENCE [LARGE SCALE GENOMIC DNA]</scope>
</reference>
<evidence type="ECO:0000313" key="4">
    <source>
        <dbReference type="EMBL" id="PIS40069.1"/>
    </source>
</evidence>
<organism evidence="4 5">
    <name type="scientific">Candidatus Nealsonbacteria bacterium CG08_land_8_20_14_0_20_36_22</name>
    <dbReference type="NCBI Taxonomy" id="1974704"/>
    <lineage>
        <taxon>Bacteria</taxon>
        <taxon>Candidatus Nealsoniibacteriota</taxon>
    </lineage>
</organism>
<keyword evidence="2" id="KW-1133">Transmembrane helix</keyword>
<evidence type="ECO:0000256" key="1">
    <source>
        <dbReference type="ARBA" id="ARBA00006464"/>
    </source>
</evidence>
<dbReference type="Proteomes" id="UP000231472">
    <property type="component" value="Unassembled WGS sequence"/>
</dbReference>
<dbReference type="GO" id="GO:0016780">
    <property type="term" value="F:phosphotransferase activity, for other substituted phosphate groups"/>
    <property type="evidence" value="ECO:0007669"/>
    <property type="project" value="TreeGrafter"/>
</dbReference>
<dbReference type="Pfam" id="PF02397">
    <property type="entry name" value="Bac_transf"/>
    <property type="match status" value="1"/>
</dbReference>
<accession>A0A2H0YP63</accession>